<dbReference type="InterPro" id="IPR026891">
    <property type="entry name" value="Fn3-like"/>
</dbReference>
<comment type="similarity">
    <text evidence="3">Belongs to the glycosyl hydrolase 3 family.</text>
</comment>
<dbReference type="OrthoDB" id="416222at2759"/>
<dbReference type="PANTHER" id="PTHR42715">
    <property type="entry name" value="BETA-GLUCOSIDASE"/>
    <property type="match status" value="1"/>
</dbReference>
<organism evidence="12 13">
    <name type="scientific">Aspergillus sclerotialis</name>
    <dbReference type="NCBI Taxonomy" id="2070753"/>
    <lineage>
        <taxon>Eukaryota</taxon>
        <taxon>Fungi</taxon>
        <taxon>Dikarya</taxon>
        <taxon>Ascomycota</taxon>
        <taxon>Pezizomycotina</taxon>
        <taxon>Eurotiomycetes</taxon>
        <taxon>Eurotiomycetidae</taxon>
        <taxon>Eurotiales</taxon>
        <taxon>Aspergillaceae</taxon>
        <taxon>Aspergillus</taxon>
        <taxon>Aspergillus subgen. Polypaecilum</taxon>
    </lineage>
</organism>
<dbReference type="SUPFAM" id="SSF52279">
    <property type="entry name" value="Beta-D-glucan exohydrolase, C-terminal domain"/>
    <property type="match status" value="1"/>
</dbReference>
<keyword evidence="9" id="KW-0326">Glycosidase</keyword>
<evidence type="ECO:0000256" key="8">
    <source>
        <dbReference type="ARBA" id="ARBA00023277"/>
    </source>
</evidence>
<keyword evidence="5" id="KW-0378">Hydrolase</keyword>
<dbReference type="FunFam" id="3.40.50.1700:FF:000003">
    <property type="entry name" value="Probable beta-glucosidase"/>
    <property type="match status" value="1"/>
</dbReference>
<evidence type="ECO:0000256" key="3">
    <source>
        <dbReference type="ARBA" id="ARBA00005336"/>
    </source>
</evidence>
<comment type="catalytic activity">
    <reaction evidence="1">
        <text>Hydrolysis of terminal, non-reducing beta-D-glucosyl residues with release of beta-D-glucose.</text>
        <dbReference type="EC" id="3.2.1.21"/>
    </reaction>
</comment>
<dbReference type="EMBL" id="MVGC01000074">
    <property type="protein sequence ID" value="RJE24625.1"/>
    <property type="molecule type" value="Genomic_DNA"/>
</dbReference>
<dbReference type="PRINTS" id="PR00133">
    <property type="entry name" value="GLHYDRLASE3"/>
</dbReference>
<dbReference type="Proteomes" id="UP000266188">
    <property type="component" value="Unassembled WGS sequence"/>
</dbReference>
<keyword evidence="13" id="KW-1185">Reference proteome</keyword>
<evidence type="ECO:0000256" key="4">
    <source>
        <dbReference type="ARBA" id="ARBA00012744"/>
    </source>
</evidence>
<dbReference type="InterPro" id="IPR017853">
    <property type="entry name" value="GH"/>
</dbReference>
<dbReference type="InterPro" id="IPR036881">
    <property type="entry name" value="Glyco_hydro_3_C_sf"/>
</dbReference>
<dbReference type="AlphaFoldDB" id="A0A3A3A3L6"/>
<dbReference type="Pfam" id="PF00933">
    <property type="entry name" value="Glyco_hydro_3"/>
    <property type="match status" value="1"/>
</dbReference>
<keyword evidence="10" id="KW-0624">Polysaccharide degradation</keyword>
<dbReference type="EC" id="3.2.1.21" evidence="4"/>
<evidence type="ECO:0000313" key="13">
    <source>
        <dbReference type="Proteomes" id="UP000266188"/>
    </source>
</evidence>
<dbReference type="Pfam" id="PF14310">
    <property type="entry name" value="Fn3-like"/>
    <property type="match status" value="1"/>
</dbReference>
<dbReference type="InterPro" id="IPR050288">
    <property type="entry name" value="Cellulose_deg_GH3"/>
</dbReference>
<dbReference type="GO" id="GO:0030245">
    <property type="term" value="P:cellulose catabolic process"/>
    <property type="evidence" value="ECO:0007669"/>
    <property type="project" value="UniProtKB-KW"/>
</dbReference>
<evidence type="ECO:0000313" key="12">
    <source>
        <dbReference type="EMBL" id="RJE24625.1"/>
    </source>
</evidence>
<keyword evidence="8" id="KW-0119">Carbohydrate metabolism</keyword>
<dbReference type="InterPro" id="IPR002772">
    <property type="entry name" value="Glyco_hydro_3_C"/>
</dbReference>
<evidence type="ECO:0000256" key="7">
    <source>
        <dbReference type="ARBA" id="ARBA00023180"/>
    </source>
</evidence>
<evidence type="ECO:0000259" key="11">
    <source>
        <dbReference type="SMART" id="SM01217"/>
    </source>
</evidence>
<gene>
    <name evidence="12" type="ORF">PHISCL_03049</name>
</gene>
<dbReference type="InterPro" id="IPR036962">
    <property type="entry name" value="Glyco_hydro_3_N_sf"/>
</dbReference>
<evidence type="ECO:0000256" key="9">
    <source>
        <dbReference type="ARBA" id="ARBA00023295"/>
    </source>
</evidence>
<comment type="pathway">
    <text evidence="2">Glycan metabolism; cellulose degradation.</text>
</comment>
<dbReference type="GO" id="GO:0008422">
    <property type="term" value="F:beta-glucosidase activity"/>
    <property type="evidence" value="ECO:0007669"/>
    <property type="project" value="UniProtKB-EC"/>
</dbReference>
<feature type="domain" description="Fibronectin type III-like" evidence="11">
    <location>
        <begin position="704"/>
        <end position="772"/>
    </location>
</feature>
<evidence type="ECO:0000256" key="10">
    <source>
        <dbReference type="ARBA" id="ARBA00023326"/>
    </source>
</evidence>
<dbReference type="Gene3D" id="3.40.50.1700">
    <property type="entry name" value="Glycoside hydrolase family 3 C-terminal domain"/>
    <property type="match status" value="1"/>
</dbReference>
<dbReference type="SUPFAM" id="SSF51445">
    <property type="entry name" value="(Trans)glycosidases"/>
    <property type="match status" value="1"/>
</dbReference>
<proteinExistence type="inferred from homology"/>
<keyword evidence="7" id="KW-0325">Glycoprotein</keyword>
<dbReference type="Pfam" id="PF01915">
    <property type="entry name" value="Glyco_hydro_3_C"/>
    <property type="match status" value="1"/>
</dbReference>
<evidence type="ECO:0000256" key="6">
    <source>
        <dbReference type="ARBA" id="ARBA00023001"/>
    </source>
</evidence>
<dbReference type="Gene3D" id="2.60.40.10">
    <property type="entry name" value="Immunoglobulins"/>
    <property type="match status" value="1"/>
</dbReference>
<dbReference type="PANTHER" id="PTHR42715:SF29">
    <property type="entry name" value="BETA-GLUCOSIDASE A-RELATED"/>
    <property type="match status" value="1"/>
</dbReference>
<comment type="caution">
    <text evidence="12">The sequence shown here is derived from an EMBL/GenBank/DDBJ whole genome shotgun (WGS) entry which is preliminary data.</text>
</comment>
<dbReference type="InterPro" id="IPR001764">
    <property type="entry name" value="Glyco_hydro_3_N"/>
</dbReference>
<keyword evidence="6" id="KW-0136">Cellulose degradation</keyword>
<dbReference type="SMART" id="SM01217">
    <property type="entry name" value="Fn3_like"/>
    <property type="match status" value="1"/>
</dbReference>
<protein>
    <recommendedName>
        <fullName evidence="4">beta-glucosidase</fullName>
        <ecNumber evidence="4">3.2.1.21</ecNumber>
    </recommendedName>
</protein>
<evidence type="ECO:0000256" key="5">
    <source>
        <dbReference type="ARBA" id="ARBA00022801"/>
    </source>
</evidence>
<reference evidence="13" key="1">
    <citation type="submission" date="2017-02" db="EMBL/GenBank/DDBJ databases">
        <authorList>
            <person name="Tafer H."/>
            <person name="Lopandic K."/>
        </authorList>
    </citation>
    <scope>NUCLEOTIDE SEQUENCE [LARGE SCALE GENOMIC DNA]</scope>
    <source>
        <strain evidence="13">CBS 366.77</strain>
    </source>
</reference>
<evidence type="ECO:0000256" key="2">
    <source>
        <dbReference type="ARBA" id="ARBA00004987"/>
    </source>
</evidence>
<name>A0A3A3A3L6_9EURO</name>
<accession>A0A3A3A3L6</accession>
<evidence type="ECO:0000256" key="1">
    <source>
        <dbReference type="ARBA" id="ARBA00000448"/>
    </source>
</evidence>
<sequence>MCLQDSPNGVRLTDYNTVFPTAQTAAATWDRHLIYERGLAMGQEHRQKGSIIQLGPVCGPLGRFPEGGRNWEGFSPDPVLTGVATAETIRGIQDAGVVACVKHFIGYEQEHFRIASEAVEYGYNITKAYSSNIDDKAMHELYLWPFADAVRAGVGSVMCSYNLVNNSYACQNSKILNGLLKDELGFQGFVVTDWPSSDSGVSSAMAGLDMDMPGSIEFTSGSAYFGPNLTLAVVNGTVPEWRIDDMAMRIMAAYFKVGREVGQDPAPNFDSWSLQTYGPIHFAVGEGIQQINWHVDVRSDHAKLVREIAADGVVLLKNTDGTLPLKKPKKLAVFGSDSGSNLNGPNGCVDRACDNGTFAMGWGSGAANFPYLITPDNALMSQTVQDGTAYQSIPKDSFYVSNIDTQESSTSFDFADTTSIVFVNAPSGEGYAVVEGAEGDRNNLALWHNGDELIRNISSVCPSTVVVIHSTGSVIIDEWKKNPNVTAIVWAGGPGEQSGNAIVDVLYGKVNPSGKSPFSWGSNRSQFPDVLYRPNNGDGAPQLDFEEGIFIDYFGLDKNNITPVYEFGYGLSYTTFEYSNIIVTKVHPDKGIPHHISNENGRTIAAPEFGNFSTSLADYIFPSAWRYVRKHIYPFITNDSGDAASQSSDYGQNASEFLPPKALDGSSRSLPAAGGGPGGNPNLYEVLYQVSATVTNTGDVAGKEVAQMYVSLGGPEDAKVQLRGFDKQMIPPGMSAQFTFDLTRRDLANWDTVSQNWVISEHPKTVFVGSSSRELPLRATFSV</sequence>
<dbReference type="FunFam" id="3.20.20.300:FF:000002">
    <property type="entry name" value="Probable beta-glucosidase"/>
    <property type="match status" value="1"/>
</dbReference>
<dbReference type="STRING" id="2070753.A0A3A3A3L6"/>
<dbReference type="InterPro" id="IPR013783">
    <property type="entry name" value="Ig-like_fold"/>
</dbReference>
<dbReference type="Gene3D" id="3.20.20.300">
    <property type="entry name" value="Glycoside hydrolase, family 3, N-terminal domain"/>
    <property type="match status" value="1"/>
</dbReference>